<organism evidence="1 2">
    <name type="scientific">Aeromonas veronii</name>
    <dbReference type="NCBI Taxonomy" id="654"/>
    <lineage>
        <taxon>Bacteria</taxon>
        <taxon>Pseudomonadati</taxon>
        <taxon>Pseudomonadota</taxon>
        <taxon>Gammaproteobacteria</taxon>
        <taxon>Aeromonadales</taxon>
        <taxon>Aeromonadaceae</taxon>
        <taxon>Aeromonas</taxon>
    </lineage>
</organism>
<gene>
    <name evidence="1" type="ORF">WP3W19E03_22720</name>
</gene>
<evidence type="ECO:0000313" key="2">
    <source>
        <dbReference type="Proteomes" id="UP000515442"/>
    </source>
</evidence>
<dbReference type="AlphaFoldDB" id="A0A6S5BRU3"/>
<evidence type="ECO:0000313" key="1">
    <source>
        <dbReference type="EMBL" id="BBR39747.1"/>
    </source>
</evidence>
<dbReference type="Proteomes" id="UP000515442">
    <property type="component" value="Chromosome"/>
</dbReference>
<accession>A0A6S5BRU3</accession>
<dbReference type="EMBL" id="AP022038">
    <property type="protein sequence ID" value="BBR39747.1"/>
    <property type="molecule type" value="Genomic_DNA"/>
</dbReference>
<protein>
    <submittedName>
        <fullName evidence="1">Uncharacterized protein</fullName>
    </submittedName>
</protein>
<reference evidence="1 2" key="1">
    <citation type="submission" date="2019-12" db="EMBL/GenBank/DDBJ databases">
        <title>complete genome sequences of Aeromonas veronii str. WP3-W19-ESBL-03 isolated from wastewater treatment plant effluent.</title>
        <authorList>
            <person name="Sekizuka T."/>
            <person name="Itokawa K."/>
            <person name="Yatsu K."/>
            <person name="Inamine Y."/>
            <person name="Kuroda M."/>
        </authorList>
    </citation>
    <scope>NUCLEOTIDE SEQUENCE [LARGE SCALE GENOMIC DNA]</scope>
    <source>
        <strain evidence="1 2">WP3-W19-ESBL-03</strain>
    </source>
</reference>
<proteinExistence type="predicted"/>
<sequence length="44" mass="4969">MVNASNWRFPLPGNNDARGGEWKKYLKFPGQALPSPNHQGVKFI</sequence>
<name>A0A6S5BRU3_AERVE</name>